<keyword evidence="2" id="KW-0963">Cytoplasm</keyword>
<feature type="compositionally biased region" description="Polar residues" evidence="4">
    <location>
        <begin position="821"/>
        <end position="840"/>
    </location>
</feature>
<name>A0A9Y3RU66_9CICH</name>
<feature type="compositionally biased region" description="Polar residues" evidence="4">
    <location>
        <begin position="1724"/>
        <end position="1738"/>
    </location>
</feature>
<evidence type="ECO:0000256" key="4">
    <source>
        <dbReference type="SAM" id="MobiDB-lite"/>
    </source>
</evidence>
<evidence type="ECO:0000313" key="7">
    <source>
        <dbReference type="RefSeq" id="XP_005746544.1"/>
    </source>
</evidence>
<feature type="compositionally biased region" description="Basic and acidic residues" evidence="4">
    <location>
        <begin position="607"/>
        <end position="625"/>
    </location>
</feature>
<feature type="compositionally biased region" description="Basic and acidic residues" evidence="4">
    <location>
        <begin position="305"/>
        <end position="327"/>
    </location>
</feature>
<dbReference type="Proteomes" id="UP000695023">
    <property type="component" value="Unplaced"/>
</dbReference>
<feature type="region of interest" description="Disordered" evidence="4">
    <location>
        <begin position="1577"/>
        <end position="1619"/>
    </location>
</feature>
<feature type="compositionally biased region" description="Polar residues" evidence="4">
    <location>
        <begin position="1126"/>
        <end position="1141"/>
    </location>
</feature>
<feature type="compositionally biased region" description="Basic and acidic residues" evidence="4">
    <location>
        <begin position="1499"/>
        <end position="1511"/>
    </location>
</feature>
<feature type="region of interest" description="Disordered" evidence="4">
    <location>
        <begin position="136"/>
        <end position="156"/>
    </location>
</feature>
<feature type="compositionally biased region" description="Polar residues" evidence="4">
    <location>
        <begin position="1062"/>
        <end position="1071"/>
    </location>
</feature>
<proteinExistence type="predicted"/>
<feature type="compositionally biased region" description="Basic and acidic residues" evidence="4">
    <location>
        <begin position="2114"/>
        <end position="2136"/>
    </location>
</feature>
<dbReference type="GO" id="GO:0005814">
    <property type="term" value="C:centriole"/>
    <property type="evidence" value="ECO:0007669"/>
    <property type="project" value="TreeGrafter"/>
</dbReference>
<dbReference type="Pfam" id="PF15309">
    <property type="entry name" value="ALMS_motif"/>
    <property type="match status" value="1"/>
</dbReference>
<reference evidence="7" key="1">
    <citation type="submission" date="2025-08" db="UniProtKB">
        <authorList>
            <consortium name="RefSeq"/>
        </authorList>
    </citation>
    <scope>IDENTIFICATION</scope>
</reference>
<feature type="compositionally biased region" description="Polar residues" evidence="4">
    <location>
        <begin position="1578"/>
        <end position="1594"/>
    </location>
</feature>
<feature type="region of interest" description="Disordered" evidence="4">
    <location>
        <begin position="2041"/>
        <end position="2066"/>
    </location>
</feature>
<feature type="region of interest" description="Disordered" evidence="4">
    <location>
        <begin position="214"/>
        <end position="357"/>
    </location>
</feature>
<feature type="region of interest" description="Disordered" evidence="4">
    <location>
        <begin position="797"/>
        <end position="869"/>
    </location>
</feature>
<gene>
    <name evidence="7" type="primary">alms1</name>
</gene>
<evidence type="ECO:0000256" key="3">
    <source>
        <dbReference type="ARBA" id="ARBA00023212"/>
    </source>
</evidence>
<feature type="compositionally biased region" description="Low complexity" evidence="4">
    <location>
        <begin position="912"/>
        <end position="926"/>
    </location>
</feature>
<dbReference type="GeneID" id="102212758"/>
<feature type="compositionally biased region" description="Polar residues" evidence="4">
    <location>
        <begin position="745"/>
        <end position="759"/>
    </location>
</feature>
<feature type="region of interest" description="Disordered" evidence="4">
    <location>
        <begin position="1"/>
        <end position="52"/>
    </location>
</feature>
<feature type="compositionally biased region" description="Basic and acidic residues" evidence="4">
    <location>
        <begin position="227"/>
        <end position="242"/>
    </location>
</feature>
<organism evidence="6 7">
    <name type="scientific">Pundamilia nyererei</name>
    <dbReference type="NCBI Taxonomy" id="303518"/>
    <lineage>
        <taxon>Eukaryota</taxon>
        <taxon>Metazoa</taxon>
        <taxon>Chordata</taxon>
        <taxon>Craniata</taxon>
        <taxon>Vertebrata</taxon>
        <taxon>Euteleostomi</taxon>
        <taxon>Actinopterygii</taxon>
        <taxon>Neopterygii</taxon>
        <taxon>Teleostei</taxon>
        <taxon>Neoteleostei</taxon>
        <taxon>Acanthomorphata</taxon>
        <taxon>Ovalentaria</taxon>
        <taxon>Cichlomorphae</taxon>
        <taxon>Cichliformes</taxon>
        <taxon>Cichlidae</taxon>
        <taxon>African cichlids</taxon>
        <taxon>Pseudocrenilabrinae</taxon>
        <taxon>Haplochromini</taxon>
        <taxon>Pundamilia</taxon>
    </lineage>
</organism>
<feature type="region of interest" description="Disordered" evidence="4">
    <location>
        <begin position="1037"/>
        <end position="1147"/>
    </location>
</feature>
<feature type="compositionally biased region" description="Polar residues" evidence="4">
    <location>
        <begin position="948"/>
        <end position="957"/>
    </location>
</feature>
<dbReference type="InterPro" id="IPR029299">
    <property type="entry name" value="ALMS_motif"/>
</dbReference>
<feature type="compositionally biased region" description="Polar residues" evidence="4">
    <location>
        <begin position="22"/>
        <end position="43"/>
    </location>
</feature>
<dbReference type="GO" id="GO:0008017">
    <property type="term" value="F:microtubule binding"/>
    <property type="evidence" value="ECO:0007669"/>
    <property type="project" value="TreeGrafter"/>
</dbReference>
<feature type="region of interest" description="Disordered" evidence="4">
    <location>
        <begin position="911"/>
        <end position="936"/>
    </location>
</feature>
<feature type="compositionally biased region" description="Low complexity" evidence="4">
    <location>
        <begin position="1963"/>
        <end position="1983"/>
    </location>
</feature>
<feature type="region of interest" description="Disordered" evidence="4">
    <location>
        <begin position="1528"/>
        <end position="1551"/>
    </location>
</feature>
<feature type="region of interest" description="Disordered" evidence="4">
    <location>
        <begin position="742"/>
        <end position="772"/>
    </location>
</feature>
<feature type="region of interest" description="Disordered" evidence="4">
    <location>
        <begin position="1828"/>
        <end position="1887"/>
    </location>
</feature>
<feature type="region of interest" description="Disordered" evidence="4">
    <location>
        <begin position="941"/>
        <end position="960"/>
    </location>
</feature>
<dbReference type="GO" id="GO:0005829">
    <property type="term" value="C:cytosol"/>
    <property type="evidence" value="ECO:0007669"/>
    <property type="project" value="TreeGrafter"/>
</dbReference>
<feature type="region of interest" description="Disordered" evidence="4">
    <location>
        <begin position="1476"/>
        <end position="1514"/>
    </location>
</feature>
<feature type="compositionally biased region" description="Acidic residues" evidence="4">
    <location>
        <begin position="1076"/>
        <end position="1085"/>
    </location>
</feature>
<feature type="region of interest" description="Disordered" evidence="4">
    <location>
        <begin position="2015"/>
        <end position="2034"/>
    </location>
</feature>
<feature type="compositionally biased region" description="Pro residues" evidence="4">
    <location>
        <begin position="1296"/>
        <end position="1305"/>
    </location>
</feature>
<feature type="region of interest" description="Disordered" evidence="4">
    <location>
        <begin position="1723"/>
        <end position="1742"/>
    </location>
</feature>
<dbReference type="GO" id="GO:0005813">
    <property type="term" value="C:centrosome"/>
    <property type="evidence" value="ECO:0007669"/>
    <property type="project" value="UniProtKB-SubCell"/>
</dbReference>
<feature type="compositionally biased region" description="Low complexity" evidence="4">
    <location>
        <begin position="1867"/>
        <end position="1885"/>
    </location>
</feature>
<keyword evidence="6" id="KW-1185">Reference proteome</keyword>
<feature type="compositionally biased region" description="Low complexity" evidence="4">
    <location>
        <begin position="214"/>
        <end position="226"/>
    </location>
</feature>
<feature type="compositionally biased region" description="Polar residues" evidence="4">
    <location>
        <begin position="1311"/>
        <end position="1324"/>
    </location>
</feature>
<feature type="compositionally biased region" description="Basic residues" evidence="4">
    <location>
        <begin position="2051"/>
        <end position="2060"/>
    </location>
</feature>
<evidence type="ECO:0000256" key="2">
    <source>
        <dbReference type="ARBA" id="ARBA00022490"/>
    </source>
</evidence>
<feature type="compositionally biased region" description="Polar residues" evidence="4">
    <location>
        <begin position="1649"/>
        <end position="1663"/>
    </location>
</feature>
<accession>A0A9Y3RU66</accession>
<dbReference type="PANTHER" id="PTHR21553:SF36">
    <property type="entry name" value="ALMS1 CENTROSOME AND BASAL BODY-ASSOCIATED PROTEIN-RELATED"/>
    <property type="match status" value="1"/>
</dbReference>
<feature type="compositionally biased region" description="Basic and acidic residues" evidence="4">
    <location>
        <begin position="1828"/>
        <end position="1846"/>
    </location>
</feature>
<feature type="compositionally biased region" description="Polar residues" evidence="4">
    <location>
        <begin position="535"/>
        <end position="555"/>
    </location>
</feature>
<sequence length="2270" mass="249896">MEPPERRAASPELPADEDVSRSAGQTHISQLGTQRHSELQQPRTPALQLDFQDSNMSPALSLLPGVDHNLTEFSLLQQSETEFAPLRAYPDVSMASERFQFLSQDHTTRTSERGSLSQHPLAQASILSEEGESSCCSLSQHSLSPGEQSKREERVHPPVIVIDMSSREKDLETLIKPGAKLEGEPVEDETFFLSKNIPAQHLLKLLQKDVGMLSSNSSATSSASETSVKRTEPSTEESKSTEVCELTTQQTTDVREHPPGEVSFPQQQTQQQHKVSDPDQPQTVLSEVSNITVGSRSTQPDESSEMLHRELLSEVEKRSRIEAESKNKQQKRPTPPGPSLTPNLKQMSEGKPSASRTNVVGMQWTGPFSTGVERVCREQDLWSSGNHTGLDGSYLGFLPQSQSTPGIFNAPTKSSVKDKLGHLSSTESSKENSYQSVTKISQQPAFPVVCTHNTNTATQCQEDAASAKVQSLPSLNYMQKVDAWRANQSSGKVSLFDRLSLQGFSSIPSKQKGYDAVSGSLNELVSQKIRSLQQPLVSGAATQTSSTAPSGYSSPRRTEAVGSALADEENTGSAVPPSASPLGRSQSHSSLSTVVMSVQKDQQIDSPSERDKSQNQDDDAHHHDQTNTIQTSHLTSLGHFSDVSLDRDLTLSSSQDSCSGVKLGTSIGTSSVVSLEIDNYVPSWTSKLSTPPLPKPRELNIDERIPLYLRNLGIDQSPSTILTPFVPRGPIREPEFSPTEFCTIKGSTGTPTKSTQPSEGGSPHKEEFSQSSILSVDSSISIPFSLDSLCPAATIPEQARWTSPTSHTEARQSKHKLAPYTSPNENTRSSIPQPCQQQKDSSLSSSGGISQVEDKFNPDMPPAVKERHRERSLELLLQTSRSADQSAEDSFVSSKALLEIRKLVSHTETIMSTGSSAASSTSPISPRLLPDQDISPLLKKKTSRLEDLSSSSTTGDQRTCSSLLWTRSSSDSMLTSEKMRKSSFGQKGVNRSLQSDYLSTQAVFTAPTKVAYKTPQDSNVNGAGMSLVLSKSAFRTEPEGCSAAPPDKAPTQPVAIKPPPAVSTQELTSTPTDSVDVPEEEEENTPSEGASQSRSSSPILKDADQGVMSDGSCESSLTARVAKLLQSESPSTMVSSTPSISDQEESKAREWIKLKLSGQQCEPLQLDEEDRRRIEEIKRELLLKNPIKSQFSTDTESSVASSVKISRELDPSQSAETFAVPRDAINEPTQLLHSLSRTTRDSRTLLQTALQSDLEARVCEIAAREGVTLPTKKPQVFTSITIATHRSSTSPSNSTSPPPISPAPEPLRLTELSSGAVRTTTTDRQLTEEHGVDLLQTTTREQSSVHGPSNSLHSTNQNVTQSAPANQKRQDTEGGQFEEPLPPSQGLDKVDVTVRYNSTQSFRPDSKLSASGMGVSHALDQATGSSVVETSTHTGHSSHVDLTLPPKATDPSFTSIVYSSQADVISRLPPNECLRGTNSLSAASSPDEGVGLSSPPEWCDTREPSRQRLPERSNSSTVFKTVVPQERMTTTSAQPFTPRERSEISTRPFNTETPVPVLLPYKPHGSEEVFYVPHTEADLSSTEASDTTMESTHTGSDDAVPPHFSSDVLGNKDPGLDRGVTIRHTEGIYSKRLKTANLTMQENRKRDASTTSNKSLQTVSQRLKPSSQVSVTFIEESLLRNQETFKRDQGTSPIQFTQHHQSESHPERFQPFISEMDYGKGNTHWVQTSEPQTGSEQQRGSEHPLDQLWQKFCDQWTTEELHPSSDREASLLERLEHLSRLIQSARGFNVCDAQKVTGYHPEQERRREDVSKRRKEIKQTWGEIKRSVGGEVREDGSKLRGQRKTESPIQLSFRVDETCRSTEDGSHASLTSSFSHSSSPSQYGSPRDRHVLETLSTTSGSMSTVDTARLIRVFGPHKVQHLKSAPSLSKLYNTINKQKEERKDSGGRNRKPPHASALSVTTSTDQSVAADSVSSTSTYTVPSHHGPSRSLQGRKAIKLVNKRIQAGDLEIVHNGTRRHTRDVGTTFPSPGGARAFKQISLSSSSVVRERGGRRRSKRTPPKPYPKAVSWFISADGLLSEARKENQPEEERPNIAWFEPYSRINPWRQPLRQRQVHEDTNKHHSEPELEPEPDPKHMMSSGPAYMSLQEALEMHRPEFISRSMQRVNRLFLQVEERKLQAALIQERGDLFNHPGGAGRLPRPAGAALLQRAVPRKEMIQRSKQIYENLPEVQRRREEERRKAEYHTYRLNAQLFNKRITNRLLGRRSAWQ</sequence>
<feature type="region of interest" description="Disordered" evidence="4">
    <location>
        <begin position="1938"/>
        <end position="1994"/>
    </location>
</feature>
<dbReference type="GO" id="GO:0046599">
    <property type="term" value="P:regulation of centriole replication"/>
    <property type="evidence" value="ECO:0007669"/>
    <property type="project" value="TreeGrafter"/>
</dbReference>
<protein>
    <submittedName>
        <fullName evidence="7">Mucin-17 isoform X1</fullName>
    </submittedName>
</protein>
<comment type="subcellular location">
    <subcellularLocation>
        <location evidence="1">Cytoplasm</location>
        <location evidence="1">Cytoskeleton</location>
        <location evidence="1">Microtubule organizing center</location>
        <location evidence="1">Centrosome</location>
    </subcellularLocation>
</comment>
<feature type="region of interest" description="Disordered" evidence="4">
    <location>
        <begin position="1639"/>
        <end position="1663"/>
    </location>
</feature>
<dbReference type="RefSeq" id="XP_005746544.1">
    <property type="nucleotide sequence ID" value="XM_005746487.1"/>
</dbReference>
<dbReference type="CTD" id="7840"/>
<feature type="compositionally biased region" description="Polar residues" evidence="4">
    <location>
        <begin position="1089"/>
        <end position="1098"/>
    </location>
</feature>
<feature type="compositionally biased region" description="Basic and acidic residues" evidence="4">
    <location>
        <begin position="1854"/>
        <end position="1866"/>
    </location>
</feature>
<keyword evidence="3" id="KW-0206">Cytoskeleton</keyword>
<feature type="compositionally biased region" description="Polar residues" evidence="4">
    <location>
        <begin position="1335"/>
        <end position="1367"/>
    </location>
</feature>
<feature type="compositionally biased region" description="Low complexity" evidence="4">
    <location>
        <begin position="841"/>
        <end position="850"/>
    </location>
</feature>
<dbReference type="PANTHER" id="PTHR21553">
    <property type="entry name" value="ALMS1-RELATED"/>
    <property type="match status" value="1"/>
</dbReference>
<feature type="compositionally biased region" description="Polar residues" evidence="4">
    <location>
        <begin position="264"/>
        <end position="301"/>
    </location>
</feature>
<feature type="region of interest" description="Disordered" evidence="4">
    <location>
        <begin position="2114"/>
        <end position="2141"/>
    </location>
</feature>
<evidence type="ECO:0000256" key="1">
    <source>
        <dbReference type="ARBA" id="ARBA00004300"/>
    </source>
</evidence>
<evidence type="ECO:0000313" key="6">
    <source>
        <dbReference type="Proteomes" id="UP000695023"/>
    </source>
</evidence>
<feature type="domain" description="ALMS motif" evidence="5">
    <location>
        <begin position="2145"/>
        <end position="2266"/>
    </location>
</feature>
<feature type="region of interest" description="Disordered" evidence="4">
    <location>
        <begin position="535"/>
        <end position="633"/>
    </location>
</feature>
<feature type="region of interest" description="Disordered" evidence="4">
    <location>
        <begin position="1283"/>
        <end position="1389"/>
    </location>
</feature>
<feature type="compositionally biased region" description="Basic and acidic residues" evidence="4">
    <location>
        <begin position="1938"/>
        <end position="1947"/>
    </location>
</feature>
<feature type="compositionally biased region" description="Polar residues" evidence="4">
    <location>
        <begin position="583"/>
        <end position="606"/>
    </location>
</feature>
<evidence type="ECO:0000259" key="5">
    <source>
        <dbReference type="Pfam" id="PF15309"/>
    </source>
</evidence>